<dbReference type="PANTHER" id="PTHR43735:SF3">
    <property type="entry name" value="FERROPTOSIS SUPPRESSOR PROTEIN 1"/>
    <property type="match status" value="1"/>
</dbReference>
<feature type="domain" description="FAD/NAD(P)-binding" evidence="5">
    <location>
        <begin position="9"/>
        <end position="299"/>
    </location>
</feature>
<evidence type="ECO:0000313" key="7">
    <source>
        <dbReference type="Proteomes" id="UP000297245"/>
    </source>
</evidence>
<evidence type="ECO:0000256" key="2">
    <source>
        <dbReference type="ARBA" id="ARBA00022630"/>
    </source>
</evidence>
<sequence length="385" mass="41500">MSGKSGKKTVVIVGGGQAGAAIARPLSKALSPETHRIIVINPRPYRIILPATLRLVASDQNDLENPEKGALVPYDKLFLQDNGEVIHASVTEVIQKPGEKTGFVKLNTGEEIEYHALVLASGSQWGGPINFPEGDKTMLLDYIADRREEIARAKDILIVGGGSVGIELAGEIKDIFPTKPVTIIQRDTKLLNTTYPERFRNRMQAQIVSRGVKLVLGDSLDIEGEIPSSAPAEGFKTKSGERLKADLVFRATGPVPNTSYLATSSLSSVLTPKGTVKVQPTLQLPGYSNIFAAGDIVEWDEQKSAAKAGLGHAPIVLKNLQEYLNGGNKMKEYKGSMEMIIVTNGKSSGLGYLDMLWGIVLGQWFSVMIKSKTLMVSMGRGLSGN</sequence>
<dbReference type="AlphaFoldDB" id="A0A4S8MIF8"/>
<reference evidence="6 7" key="1">
    <citation type="journal article" date="2019" name="Nat. Ecol. Evol.">
        <title>Megaphylogeny resolves global patterns of mushroom evolution.</title>
        <authorList>
            <person name="Varga T."/>
            <person name="Krizsan K."/>
            <person name="Foldi C."/>
            <person name="Dima B."/>
            <person name="Sanchez-Garcia M."/>
            <person name="Sanchez-Ramirez S."/>
            <person name="Szollosi G.J."/>
            <person name="Szarkandi J.G."/>
            <person name="Papp V."/>
            <person name="Albert L."/>
            <person name="Andreopoulos W."/>
            <person name="Angelini C."/>
            <person name="Antonin V."/>
            <person name="Barry K.W."/>
            <person name="Bougher N.L."/>
            <person name="Buchanan P."/>
            <person name="Buyck B."/>
            <person name="Bense V."/>
            <person name="Catcheside P."/>
            <person name="Chovatia M."/>
            <person name="Cooper J."/>
            <person name="Damon W."/>
            <person name="Desjardin D."/>
            <person name="Finy P."/>
            <person name="Geml J."/>
            <person name="Haridas S."/>
            <person name="Hughes K."/>
            <person name="Justo A."/>
            <person name="Karasinski D."/>
            <person name="Kautmanova I."/>
            <person name="Kiss B."/>
            <person name="Kocsube S."/>
            <person name="Kotiranta H."/>
            <person name="LaButti K.M."/>
            <person name="Lechner B.E."/>
            <person name="Liimatainen K."/>
            <person name="Lipzen A."/>
            <person name="Lukacs Z."/>
            <person name="Mihaltcheva S."/>
            <person name="Morgado L.N."/>
            <person name="Niskanen T."/>
            <person name="Noordeloos M.E."/>
            <person name="Ohm R.A."/>
            <person name="Ortiz-Santana B."/>
            <person name="Ovrebo C."/>
            <person name="Racz N."/>
            <person name="Riley R."/>
            <person name="Savchenko A."/>
            <person name="Shiryaev A."/>
            <person name="Soop K."/>
            <person name="Spirin V."/>
            <person name="Szebenyi C."/>
            <person name="Tomsovsky M."/>
            <person name="Tulloss R.E."/>
            <person name="Uehling J."/>
            <person name="Grigoriev I.V."/>
            <person name="Vagvolgyi C."/>
            <person name="Papp T."/>
            <person name="Martin F.M."/>
            <person name="Miettinen O."/>
            <person name="Hibbett D.S."/>
            <person name="Nagy L.G."/>
        </authorList>
    </citation>
    <scope>NUCLEOTIDE SEQUENCE [LARGE SCALE GENOMIC DNA]</scope>
    <source>
        <strain evidence="6 7">CBS 962.96</strain>
    </source>
</reference>
<keyword evidence="7" id="KW-1185">Reference proteome</keyword>
<dbReference type="InterPro" id="IPR023753">
    <property type="entry name" value="FAD/NAD-binding_dom"/>
</dbReference>
<dbReference type="PANTHER" id="PTHR43735">
    <property type="entry name" value="APOPTOSIS-INDUCING FACTOR 1"/>
    <property type="match status" value="1"/>
</dbReference>
<keyword evidence="4" id="KW-0560">Oxidoreductase</keyword>
<protein>
    <submittedName>
        <fullName evidence="6">FAD/NAD-P-binding domain-containing protein</fullName>
    </submittedName>
</protein>
<dbReference type="GO" id="GO:0004174">
    <property type="term" value="F:electron-transferring-flavoprotein dehydrogenase activity"/>
    <property type="evidence" value="ECO:0007669"/>
    <property type="project" value="TreeGrafter"/>
</dbReference>
<dbReference type="Gene3D" id="3.50.50.100">
    <property type="match status" value="1"/>
</dbReference>
<evidence type="ECO:0000259" key="5">
    <source>
        <dbReference type="Pfam" id="PF07992"/>
    </source>
</evidence>
<dbReference type="EMBL" id="ML179079">
    <property type="protein sequence ID" value="THV02169.1"/>
    <property type="molecule type" value="Genomic_DNA"/>
</dbReference>
<proteinExistence type="inferred from homology"/>
<dbReference type="Pfam" id="PF07992">
    <property type="entry name" value="Pyr_redox_2"/>
    <property type="match status" value="1"/>
</dbReference>
<dbReference type="OrthoDB" id="202203at2759"/>
<evidence type="ECO:0000256" key="4">
    <source>
        <dbReference type="ARBA" id="ARBA00023002"/>
    </source>
</evidence>
<evidence type="ECO:0000256" key="1">
    <source>
        <dbReference type="ARBA" id="ARBA00006442"/>
    </source>
</evidence>
<keyword evidence="2" id="KW-0285">Flavoprotein</keyword>
<dbReference type="PRINTS" id="PR00368">
    <property type="entry name" value="FADPNR"/>
</dbReference>
<name>A0A4S8MIF8_DENBC</name>
<dbReference type="GO" id="GO:0005737">
    <property type="term" value="C:cytoplasm"/>
    <property type="evidence" value="ECO:0007669"/>
    <property type="project" value="TreeGrafter"/>
</dbReference>
<keyword evidence="3" id="KW-0274">FAD</keyword>
<organism evidence="6 7">
    <name type="scientific">Dendrothele bispora (strain CBS 962.96)</name>
    <dbReference type="NCBI Taxonomy" id="1314807"/>
    <lineage>
        <taxon>Eukaryota</taxon>
        <taxon>Fungi</taxon>
        <taxon>Dikarya</taxon>
        <taxon>Basidiomycota</taxon>
        <taxon>Agaricomycotina</taxon>
        <taxon>Agaricomycetes</taxon>
        <taxon>Agaricomycetidae</taxon>
        <taxon>Agaricales</taxon>
        <taxon>Agaricales incertae sedis</taxon>
        <taxon>Dendrothele</taxon>
    </lineage>
</organism>
<dbReference type="InterPro" id="IPR036188">
    <property type="entry name" value="FAD/NAD-bd_sf"/>
</dbReference>
<evidence type="ECO:0000256" key="3">
    <source>
        <dbReference type="ARBA" id="ARBA00022827"/>
    </source>
</evidence>
<dbReference type="GO" id="GO:0050660">
    <property type="term" value="F:flavin adenine dinucleotide binding"/>
    <property type="evidence" value="ECO:0007669"/>
    <property type="project" value="TreeGrafter"/>
</dbReference>
<dbReference type="PRINTS" id="PR00469">
    <property type="entry name" value="PNDRDTASEII"/>
</dbReference>
<evidence type="ECO:0000313" key="6">
    <source>
        <dbReference type="EMBL" id="THV02169.1"/>
    </source>
</evidence>
<comment type="similarity">
    <text evidence="1">Belongs to the FAD-dependent oxidoreductase family.</text>
</comment>
<accession>A0A4S8MIF8</accession>
<gene>
    <name evidence="6" type="ORF">K435DRAFT_749647</name>
</gene>
<dbReference type="Proteomes" id="UP000297245">
    <property type="component" value="Unassembled WGS sequence"/>
</dbReference>
<dbReference type="SUPFAM" id="SSF51905">
    <property type="entry name" value="FAD/NAD(P)-binding domain"/>
    <property type="match status" value="1"/>
</dbReference>